<reference evidence="2" key="1">
    <citation type="submission" date="2023-03" db="EMBL/GenBank/DDBJ databases">
        <title>Andean soil-derived lignocellulolytic bacterial consortium as a source of novel taxa and putative plastic-active enzymes.</title>
        <authorList>
            <person name="Diaz-Garcia L."/>
            <person name="Chuvochina M."/>
            <person name="Feuerriegel G."/>
            <person name="Bunk B."/>
            <person name="Sproer C."/>
            <person name="Streit W.R."/>
            <person name="Rodriguez L.M."/>
            <person name="Overmann J."/>
            <person name="Jimenez D.J."/>
        </authorList>
    </citation>
    <scope>NUCLEOTIDE SEQUENCE</scope>
    <source>
        <strain evidence="2">MAG 26</strain>
    </source>
</reference>
<evidence type="ECO:0000313" key="3">
    <source>
        <dbReference type="Proteomes" id="UP001218362"/>
    </source>
</evidence>
<gene>
    <name evidence="2" type="ORF">P0Y56_05055</name>
</gene>
<evidence type="ECO:0000313" key="2">
    <source>
        <dbReference type="EMBL" id="WEK47664.1"/>
    </source>
</evidence>
<name>A0AAJ6BNS1_9SPHN</name>
<feature type="transmembrane region" description="Helical" evidence="1">
    <location>
        <begin position="56"/>
        <end position="75"/>
    </location>
</feature>
<proteinExistence type="predicted"/>
<sequence length="81" mass="9177">MKTGWIAGGWLFSMAASALPALWTAADRIERNPLGKFVNVETGHWRLHLYLSFLQWWLPIAAPVSMLALACMLLNRPREPD</sequence>
<keyword evidence="1" id="KW-1133">Transmembrane helix</keyword>
<organism evidence="2 3">
    <name type="scientific">Candidatus Andeanibacterium colombiense</name>
    <dbReference type="NCBI Taxonomy" id="3121345"/>
    <lineage>
        <taxon>Bacteria</taxon>
        <taxon>Pseudomonadati</taxon>
        <taxon>Pseudomonadota</taxon>
        <taxon>Alphaproteobacteria</taxon>
        <taxon>Sphingomonadales</taxon>
        <taxon>Sphingomonadaceae</taxon>
        <taxon>Candidatus Andeanibacterium</taxon>
    </lineage>
</organism>
<protein>
    <submittedName>
        <fullName evidence="2">Uncharacterized protein</fullName>
    </submittedName>
</protein>
<dbReference type="KEGG" id="acob:P0Y56_05055"/>
<keyword evidence="1" id="KW-0472">Membrane</keyword>
<accession>A0AAJ6BNS1</accession>
<keyword evidence="1" id="KW-0812">Transmembrane</keyword>
<evidence type="ECO:0000256" key="1">
    <source>
        <dbReference type="SAM" id="Phobius"/>
    </source>
</evidence>
<dbReference type="AlphaFoldDB" id="A0AAJ6BNS1"/>
<dbReference type="Proteomes" id="UP001218362">
    <property type="component" value="Chromosome"/>
</dbReference>
<dbReference type="EMBL" id="CP119316">
    <property type="protein sequence ID" value="WEK47664.1"/>
    <property type="molecule type" value="Genomic_DNA"/>
</dbReference>